<protein>
    <submittedName>
        <fullName evidence="10">Amino acid permease</fullName>
    </submittedName>
</protein>
<dbReference type="InterPro" id="IPR050524">
    <property type="entry name" value="APC_YAT"/>
</dbReference>
<feature type="transmembrane region" description="Helical" evidence="8">
    <location>
        <begin position="190"/>
        <end position="210"/>
    </location>
</feature>
<feature type="region of interest" description="Disordered" evidence="7">
    <location>
        <begin position="1"/>
        <end position="46"/>
    </location>
</feature>
<feature type="transmembrane region" description="Helical" evidence="8">
    <location>
        <begin position="345"/>
        <end position="371"/>
    </location>
</feature>
<keyword evidence="2" id="KW-0813">Transport</keyword>
<dbReference type="GO" id="GO:0015171">
    <property type="term" value="F:amino acid transmembrane transporter activity"/>
    <property type="evidence" value="ECO:0007669"/>
    <property type="project" value="TreeGrafter"/>
</dbReference>
<keyword evidence="6 8" id="KW-0472">Membrane</keyword>
<keyword evidence="11" id="KW-1185">Reference proteome</keyword>
<feature type="domain" description="Amino acid permease/ SLC12A" evidence="9">
    <location>
        <begin position="80"/>
        <end position="531"/>
    </location>
</feature>
<evidence type="ECO:0000259" key="9">
    <source>
        <dbReference type="Pfam" id="PF00324"/>
    </source>
</evidence>
<feature type="compositionally biased region" description="Low complexity" evidence="7">
    <location>
        <begin position="7"/>
        <end position="22"/>
    </location>
</feature>
<dbReference type="PANTHER" id="PTHR43341:SF3">
    <property type="entry name" value="AMINO-ACID PERMEASE PB1C11.02-RELATED"/>
    <property type="match status" value="1"/>
</dbReference>
<dbReference type="Pfam" id="PF00324">
    <property type="entry name" value="AA_permease"/>
    <property type="match status" value="1"/>
</dbReference>
<feature type="transmembrane region" description="Helical" evidence="8">
    <location>
        <begin position="509"/>
        <end position="529"/>
    </location>
</feature>
<keyword evidence="4" id="KW-0029">Amino-acid transport</keyword>
<evidence type="ECO:0000256" key="5">
    <source>
        <dbReference type="ARBA" id="ARBA00022989"/>
    </source>
</evidence>
<evidence type="ECO:0000256" key="1">
    <source>
        <dbReference type="ARBA" id="ARBA00004141"/>
    </source>
</evidence>
<reference evidence="10 11" key="1">
    <citation type="submission" date="2021-08" db="EMBL/GenBank/DDBJ databases">
        <title>Draft Genome Sequence of Phanerochaete sordida strain YK-624.</title>
        <authorList>
            <person name="Mori T."/>
            <person name="Dohra H."/>
            <person name="Suzuki T."/>
            <person name="Kawagishi H."/>
            <person name="Hirai H."/>
        </authorList>
    </citation>
    <scope>NUCLEOTIDE SEQUENCE [LARGE SCALE GENOMIC DNA]</scope>
    <source>
        <strain evidence="10 11">YK-624</strain>
    </source>
</reference>
<evidence type="ECO:0000256" key="8">
    <source>
        <dbReference type="SAM" id="Phobius"/>
    </source>
</evidence>
<comment type="subcellular location">
    <subcellularLocation>
        <location evidence="1">Membrane</location>
        <topology evidence="1">Multi-pass membrane protein</topology>
    </subcellularLocation>
</comment>
<organism evidence="10 11">
    <name type="scientific">Phanerochaete sordida</name>
    <dbReference type="NCBI Taxonomy" id="48140"/>
    <lineage>
        <taxon>Eukaryota</taxon>
        <taxon>Fungi</taxon>
        <taxon>Dikarya</taxon>
        <taxon>Basidiomycota</taxon>
        <taxon>Agaricomycotina</taxon>
        <taxon>Agaricomycetes</taxon>
        <taxon>Polyporales</taxon>
        <taxon>Phanerochaetaceae</taxon>
        <taxon>Phanerochaete</taxon>
    </lineage>
</organism>
<dbReference type="PANTHER" id="PTHR43341">
    <property type="entry name" value="AMINO ACID PERMEASE"/>
    <property type="match status" value="1"/>
</dbReference>
<evidence type="ECO:0000256" key="4">
    <source>
        <dbReference type="ARBA" id="ARBA00022970"/>
    </source>
</evidence>
<gene>
    <name evidence="10" type="ORF">PsYK624_160560</name>
</gene>
<name>A0A9P3GQB2_9APHY</name>
<evidence type="ECO:0000313" key="10">
    <source>
        <dbReference type="EMBL" id="GJE99785.1"/>
    </source>
</evidence>
<dbReference type="FunFam" id="1.20.1740.10:FF:000001">
    <property type="entry name" value="Amino acid permease"/>
    <property type="match status" value="1"/>
</dbReference>
<feature type="transmembrane region" description="Helical" evidence="8">
    <location>
        <begin position="216"/>
        <end position="236"/>
    </location>
</feature>
<evidence type="ECO:0000256" key="2">
    <source>
        <dbReference type="ARBA" id="ARBA00022448"/>
    </source>
</evidence>
<accession>A0A9P3GQB2</accession>
<dbReference type="InterPro" id="IPR004840">
    <property type="entry name" value="Amino_acid_permease_CS"/>
</dbReference>
<keyword evidence="3 8" id="KW-0812">Transmembrane</keyword>
<feature type="transmembrane region" description="Helical" evidence="8">
    <location>
        <begin position="403"/>
        <end position="424"/>
    </location>
</feature>
<feature type="compositionally biased region" description="Basic and acidic residues" evidence="7">
    <location>
        <begin position="24"/>
        <end position="39"/>
    </location>
</feature>
<dbReference type="Gene3D" id="1.20.1740.10">
    <property type="entry name" value="Amino acid/polyamine transporter I"/>
    <property type="match status" value="1"/>
</dbReference>
<dbReference type="PROSITE" id="PS00218">
    <property type="entry name" value="AMINO_ACID_PERMEASE_1"/>
    <property type="match status" value="1"/>
</dbReference>
<proteinExistence type="predicted"/>
<sequence length="597" mass="65265">MASATGSGAPPAYASKSPSSSSIVEKEKPCDVDAEKREASSSSASAINVAEEDLSRPAWQRIVAGDAKGHDTQRALNTRHIMMIAIGGTIGTGIFLSAGSAVSVAGPASALFSYLITGIFCYGVVITLGEMVSYIPVTGTFATFASRFVSPSLGFTIGWNYWLQWALSIPSELTAAAVILQYWTTKLQTWEWAIIIIVPIFAMQLIHVRVYGESEYWFALIKVIMIILFIVVGLIYDWGGVIGHPGPGLANFRNGQAFHGGFKAFAQTFVYAFYSYGGVELVSLAAGESSQPHITIPRAVKATFFRIIFFYVLTMLTIGLCIAWNDPTLLNASSNSDVASSPITVVFVRAGFGAAVHIVNAVLLTAVLSATNSCFYASSRMLLALARSGQAPRVFGWCNKRGVPIPANLLTLLVACLTFLTTIWGDGVVFTWFINLTGISSLLVWGTIGVISLRFRQAWKAQGRDLSDLPFTQPLYPVLPILVIVLCILMFAAQGYASVIEQPFSVRNIIATYIGLVLYVLAYVVYAVWEKLVYKAPYHFVPIMEVDLDTDAVWLPGEGKNVRAREAEEKRIRDEIEAQTPGLRYYWRRAVRWADSI</sequence>
<evidence type="ECO:0000256" key="7">
    <source>
        <dbReference type="SAM" id="MobiDB-lite"/>
    </source>
</evidence>
<feature type="transmembrane region" description="Helical" evidence="8">
    <location>
        <begin position="430"/>
        <end position="453"/>
    </location>
</feature>
<evidence type="ECO:0000256" key="6">
    <source>
        <dbReference type="ARBA" id="ARBA00023136"/>
    </source>
</evidence>
<feature type="transmembrane region" description="Helical" evidence="8">
    <location>
        <begin position="474"/>
        <end position="497"/>
    </location>
</feature>
<dbReference type="EMBL" id="BPQB01000120">
    <property type="protein sequence ID" value="GJE99785.1"/>
    <property type="molecule type" value="Genomic_DNA"/>
</dbReference>
<dbReference type="OrthoDB" id="3900342at2759"/>
<dbReference type="AlphaFoldDB" id="A0A9P3GQB2"/>
<feature type="transmembrane region" description="Helical" evidence="8">
    <location>
        <begin position="304"/>
        <end position="325"/>
    </location>
</feature>
<comment type="caution">
    <text evidence="10">The sequence shown here is derived from an EMBL/GenBank/DDBJ whole genome shotgun (WGS) entry which is preliminary data.</text>
</comment>
<evidence type="ECO:0000256" key="3">
    <source>
        <dbReference type="ARBA" id="ARBA00022692"/>
    </source>
</evidence>
<dbReference type="InterPro" id="IPR004841">
    <property type="entry name" value="AA-permease/SLC12A_dom"/>
</dbReference>
<dbReference type="GO" id="GO:0016020">
    <property type="term" value="C:membrane"/>
    <property type="evidence" value="ECO:0007669"/>
    <property type="project" value="UniProtKB-SubCell"/>
</dbReference>
<evidence type="ECO:0000313" key="11">
    <source>
        <dbReference type="Proteomes" id="UP000703269"/>
    </source>
</evidence>
<feature type="transmembrane region" description="Helical" evidence="8">
    <location>
        <begin position="81"/>
        <end position="102"/>
    </location>
</feature>
<dbReference type="Proteomes" id="UP000703269">
    <property type="component" value="Unassembled WGS sequence"/>
</dbReference>
<keyword evidence="5 8" id="KW-1133">Transmembrane helix</keyword>